<dbReference type="GO" id="GO:0016491">
    <property type="term" value="F:oxidoreductase activity"/>
    <property type="evidence" value="ECO:0007669"/>
    <property type="project" value="InterPro"/>
</dbReference>
<proteinExistence type="predicted"/>
<dbReference type="PANTHER" id="PTHR43827">
    <property type="entry name" value="2,5-DIKETO-D-GLUCONIC ACID REDUCTASE"/>
    <property type="match status" value="1"/>
</dbReference>
<dbReference type="Proteomes" id="UP000027997">
    <property type="component" value="Unassembled WGS sequence"/>
</dbReference>
<dbReference type="InterPro" id="IPR036812">
    <property type="entry name" value="NAD(P)_OxRdtase_dom_sf"/>
</dbReference>
<sequence length="286" mass="32648">MAELPETDPLYLHDTAVPRFIYGTAWKEQATSELTLQALNHGFTAIDTANQRKHYYEEGVGEALQNYYQVSGKSRDDLFLQTKFTYIEGQDNRLPYDPEADIKTQVEQSFLSSLEHLQTDYLDAYLLHGPSQSSGLSDKDFEVWEAMENFYRSGHIKLLGVSNVNHDQLEYLSHHAAIKPMLVQNRCFARTGWDANIRELCQRHDIHYQGFSLLTANTAMFEKPEFQSIMDRTGLTGPQVIFQAALKMGMIILTGTSDAEHMQQDLHCQKTSLTDDQVTLIEQLMA</sequence>
<organism evidence="2 3">
    <name type="scientific">Endozoicomonas elysicola</name>
    <dbReference type="NCBI Taxonomy" id="305900"/>
    <lineage>
        <taxon>Bacteria</taxon>
        <taxon>Pseudomonadati</taxon>
        <taxon>Pseudomonadota</taxon>
        <taxon>Gammaproteobacteria</taxon>
        <taxon>Oceanospirillales</taxon>
        <taxon>Endozoicomonadaceae</taxon>
        <taxon>Endozoicomonas</taxon>
    </lineage>
</organism>
<evidence type="ECO:0000313" key="3">
    <source>
        <dbReference type="Proteomes" id="UP000027997"/>
    </source>
</evidence>
<dbReference type="Pfam" id="PF00248">
    <property type="entry name" value="Aldo_ket_red"/>
    <property type="match status" value="1"/>
</dbReference>
<reference evidence="2 3" key="1">
    <citation type="submission" date="2014-06" db="EMBL/GenBank/DDBJ databases">
        <title>Whole Genome Sequences of Three Symbiotic Endozoicomonas Bacteria.</title>
        <authorList>
            <person name="Neave M.J."/>
            <person name="Apprill A."/>
            <person name="Voolstra C.R."/>
        </authorList>
    </citation>
    <scope>NUCLEOTIDE SEQUENCE [LARGE SCALE GENOMIC DNA]</scope>
    <source>
        <strain evidence="2 3">DSM 22380</strain>
    </source>
</reference>
<evidence type="ECO:0000313" key="2">
    <source>
        <dbReference type="EMBL" id="KEI71092.1"/>
    </source>
</evidence>
<protein>
    <submittedName>
        <fullName evidence="2">Xylose reductase</fullName>
    </submittedName>
</protein>
<dbReference type="AlphaFoldDB" id="A0A081KAB6"/>
<dbReference type="InterPro" id="IPR020471">
    <property type="entry name" value="AKR"/>
</dbReference>
<dbReference type="InterPro" id="IPR023210">
    <property type="entry name" value="NADP_OxRdtase_dom"/>
</dbReference>
<name>A0A081KAB6_9GAMM</name>
<keyword evidence="3" id="KW-1185">Reference proteome</keyword>
<gene>
    <name evidence="2" type="ORF">GV64_10350</name>
</gene>
<dbReference type="eggNOG" id="COG0656">
    <property type="taxonomic scope" value="Bacteria"/>
</dbReference>
<dbReference type="PRINTS" id="PR00069">
    <property type="entry name" value="ALDKETRDTASE"/>
</dbReference>
<dbReference type="SUPFAM" id="SSF51430">
    <property type="entry name" value="NAD(P)-linked oxidoreductase"/>
    <property type="match status" value="1"/>
</dbReference>
<accession>A0A081KAB6</accession>
<dbReference type="Gene3D" id="3.20.20.100">
    <property type="entry name" value="NADP-dependent oxidoreductase domain"/>
    <property type="match status" value="1"/>
</dbReference>
<dbReference type="PANTHER" id="PTHR43827:SF8">
    <property type="entry name" value="ALDO_KETO REDUCTASE FAMILY PROTEIN"/>
    <property type="match status" value="1"/>
</dbReference>
<dbReference type="CDD" id="cd19071">
    <property type="entry name" value="AKR_AKR1-5-like"/>
    <property type="match status" value="1"/>
</dbReference>
<evidence type="ECO:0000259" key="1">
    <source>
        <dbReference type="Pfam" id="PF00248"/>
    </source>
</evidence>
<dbReference type="RefSeq" id="WP_020585011.1">
    <property type="nucleotide sequence ID" value="NZ_JOJP01000001.1"/>
</dbReference>
<comment type="caution">
    <text evidence="2">The sequence shown here is derived from an EMBL/GenBank/DDBJ whole genome shotgun (WGS) entry which is preliminary data.</text>
</comment>
<dbReference type="EMBL" id="JOJP01000001">
    <property type="protein sequence ID" value="KEI71092.1"/>
    <property type="molecule type" value="Genomic_DNA"/>
</dbReference>
<dbReference type="STRING" id="305900.GV64_10350"/>
<feature type="domain" description="NADP-dependent oxidoreductase" evidence="1">
    <location>
        <begin position="30"/>
        <end position="284"/>
    </location>
</feature>